<comment type="caution">
    <text evidence="2">Lacks conserved residue(s) required for the propagation of feature annotation.</text>
</comment>
<comment type="caution">
    <text evidence="6">The sequence shown here is derived from an EMBL/GenBank/DDBJ whole genome shotgun (WGS) entry which is preliminary data.</text>
</comment>
<dbReference type="InterPro" id="IPR026444">
    <property type="entry name" value="Secre_tail"/>
</dbReference>
<protein>
    <submittedName>
        <fullName evidence="6">Putative secreted protein (Por secretion system target)</fullName>
    </submittedName>
</protein>
<dbReference type="SUPFAM" id="SSF52743">
    <property type="entry name" value="Subtilisin-like"/>
    <property type="match status" value="1"/>
</dbReference>
<feature type="chain" id="PRO_5020423596" evidence="3">
    <location>
        <begin position="18"/>
        <end position="934"/>
    </location>
</feature>
<dbReference type="Gene3D" id="3.40.50.200">
    <property type="entry name" value="Peptidase S8/S53 domain"/>
    <property type="match status" value="1"/>
</dbReference>
<dbReference type="EMBL" id="SNWP01000010">
    <property type="protein sequence ID" value="TDO29270.1"/>
    <property type="molecule type" value="Genomic_DNA"/>
</dbReference>
<organism evidence="6 7">
    <name type="scientific">Sediminibacterium goheungense</name>
    <dbReference type="NCBI Taxonomy" id="1086393"/>
    <lineage>
        <taxon>Bacteria</taxon>
        <taxon>Pseudomonadati</taxon>
        <taxon>Bacteroidota</taxon>
        <taxon>Chitinophagia</taxon>
        <taxon>Chitinophagales</taxon>
        <taxon>Chitinophagaceae</taxon>
        <taxon>Sediminibacterium</taxon>
    </lineage>
</organism>
<accession>A0A4R6J1X6</accession>
<dbReference type="Gene3D" id="2.60.120.380">
    <property type="match status" value="1"/>
</dbReference>
<dbReference type="Proteomes" id="UP000295741">
    <property type="component" value="Unassembled WGS sequence"/>
</dbReference>
<dbReference type="NCBIfam" id="TIGR04183">
    <property type="entry name" value="Por_Secre_tail"/>
    <property type="match status" value="1"/>
</dbReference>
<evidence type="ECO:0000256" key="3">
    <source>
        <dbReference type="SAM" id="SignalP"/>
    </source>
</evidence>
<feature type="domain" description="Peptidase S8/S53" evidence="4">
    <location>
        <begin position="234"/>
        <end position="448"/>
    </location>
</feature>
<keyword evidence="3" id="KW-0732">Signal</keyword>
<dbReference type="PANTHER" id="PTHR43399:SF4">
    <property type="entry name" value="CELL WALL-ASSOCIATED PROTEASE"/>
    <property type="match status" value="1"/>
</dbReference>
<dbReference type="PANTHER" id="PTHR43399">
    <property type="entry name" value="SUBTILISIN-RELATED"/>
    <property type="match status" value="1"/>
</dbReference>
<evidence type="ECO:0000256" key="2">
    <source>
        <dbReference type="PROSITE-ProRule" id="PRU01240"/>
    </source>
</evidence>
<dbReference type="Pfam" id="PF00082">
    <property type="entry name" value="Peptidase_S8"/>
    <property type="match status" value="1"/>
</dbReference>
<evidence type="ECO:0000259" key="5">
    <source>
        <dbReference type="Pfam" id="PF18962"/>
    </source>
</evidence>
<dbReference type="GO" id="GO:0004252">
    <property type="term" value="F:serine-type endopeptidase activity"/>
    <property type="evidence" value="ECO:0007669"/>
    <property type="project" value="InterPro"/>
</dbReference>
<feature type="signal peptide" evidence="3">
    <location>
        <begin position="1"/>
        <end position="17"/>
    </location>
</feature>
<dbReference type="GO" id="GO:0006508">
    <property type="term" value="P:proteolysis"/>
    <property type="evidence" value="ECO:0007669"/>
    <property type="project" value="InterPro"/>
</dbReference>
<name>A0A4R6J1X6_9BACT</name>
<dbReference type="AlphaFoldDB" id="A0A4R6J1X6"/>
<evidence type="ECO:0000259" key="4">
    <source>
        <dbReference type="Pfam" id="PF00082"/>
    </source>
</evidence>
<evidence type="ECO:0000313" key="6">
    <source>
        <dbReference type="EMBL" id="TDO29270.1"/>
    </source>
</evidence>
<dbReference type="RefSeq" id="WP_162847367.1">
    <property type="nucleotide sequence ID" value="NZ_SNWP01000010.1"/>
</dbReference>
<sequence>MRLLLFCCICLSFCADAQNKTSAYPLQFVHFLSRNANGFDKQNPDFLFVGKLPAHSEVLRKLADTIAIIRVSDQATFSHFKQYGNLFSVNNAWKFPLNFFIPAEKNQKEKIQSWIIELENTYAFISSLNNDPLIQIESIADNQKTLQVKTSWRYIEQAVLNRKDVLFIDRVRVPYTERELTGFDLSANKGNLAHRLWPDINGKGFRLAVKENKMDTTDIDFKGRYISSPIASGLMETHATTMATIAAGAGNSFYTGKGMAWAAGITSTSFSNLLPDANTVLNNLQVTVQNHSYGTGIENYYGADAAAYDAQQNQQKTLLHIFSAGNLGTQTSSSGNYAGIPGFANLSGSFKMSKNSIAVGAMDSLGNTPLLSSRGPAYDGRVKPELVALGEDGTSGAAAIVSGTAILLQQAWQKQNGTIPTSDIVRAVLLNTADDTGPKNIDFVSGYGSVNAKSAIQNIIDGRIVVDSVNNQEEKIHRINIPANTKQLKVTLSWIDPAAQANTYKALINDLDLTVVHTTTSTSWLPWVLNAYTQKDSLQQLAIRKKDSLNNNEQVTIDLPVAGEYQLRIKAHQVATGKQPYAIAWQYDTLQHFQFSYPVKGDHLEPKRKNLIRWHTTITDTATLLYRLNNGIWQTLANAVDLSKNSYAWQPPDTMAVIQFRLQMPLRDWLSDTVTISMPLPINTGFNCLDSFLIYWQKANVSQYRVYTLGDQYLQPLITISDTALIQYKQNNTNRYFTVAPVLTNGAEAQKSYTFNYTTQQTGCYISSFIADPFGTNMARLTLQLGTTYQVAKIIVEKLTQNGYTAIQEITPVVNTQFTITASANNGLNIYRSKIVLSNGISYYTQPAQVIHFGNQPYYVFPNPVQPGRSIQVLTEDPDNKTFRLYDLFGRLQMKAALTGASNQLQMPLLQKGIYFYTITQTNQREITGKLIVQ</sequence>
<proteinExistence type="inferred from homology"/>
<keyword evidence="7" id="KW-1185">Reference proteome</keyword>
<comment type="similarity">
    <text evidence="1 2">Belongs to the peptidase S8 family.</text>
</comment>
<dbReference type="InterPro" id="IPR051048">
    <property type="entry name" value="Peptidase_S8/S53_subtilisin"/>
</dbReference>
<dbReference type="InterPro" id="IPR036852">
    <property type="entry name" value="Peptidase_S8/S53_dom_sf"/>
</dbReference>
<evidence type="ECO:0000313" key="7">
    <source>
        <dbReference type="Proteomes" id="UP000295741"/>
    </source>
</evidence>
<evidence type="ECO:0000256" key="1">
    <source>
        <dbReference type="ARBA" id="ARBA00011073"/>
    </source>
</evidence>
<dbReference type="PROSITE" id="PS51892">
    <property type="entry name" value="SUBTILASE"/>
    <property type="match status" value="1"/>
</dbReference>
<feature type="domain" description="Secretion system C-terminal sorting" evidence="5">
    <location>
        <begin position="860"/>
        <end position="933"/>
    </location>
</feature>
<gene>
    <name evidence="6" type="ORF">BC659_1358</name>
</gene>
<dbReference type="Pfam" id="PF18962">
    <property type="entry name" value="Por_Secre_tail"/>
    <property type="match status" value="1"/>
</dbReference>
<dbReference type="InterPro" id="IPR000209">
    <property type="entry name" value="Peptidase_S8/S53_dom"/>
</dbReference>
<reference evidence="6 7" key="1">
    <citation type="submission" date="2019-03" db="EMBL/GenBank/DDBJ databases">
        <title>Genomic Encyclopedia of Archaeal and Bacterial Type Strains, Phase II (KMG-II): from individual species to whole genera.</title>
        <authorList>
            <person name="Goeker M."/>
        </authorList>
    </citation>
    <scope>NUCLEOTIDE SEQUENCE [LARGE SCALE GENOMIC DNA]</scope>
    <source>
        <strain evidence="6 7">DSM 28323</strain>
    </source>
</reference>